<proteinExistence type="predicted"/>
<protein>
    <submittedName>
        <fullName evidence="3">GAF domain-containing protein</fullName>
    </submittedName>
</protein>
<feature type="region of interest" description="Disordered" evidence="1">
    <location>
        <begin position="1"/>
        <end position="21"/>
    </location>
</feature>
<name>A0ABY9HCN9_9ACTN</name>
<dbReference type="SUPFAM" id="SSF55781">
    <property type="entry name" value="GAF domain-like"/>
    <property type="match status" value="1"/>
</dbReference>
<gene>
    <name evidence="3" type="ORF">P8A18_01750</name>
</gene>
<dbReference type="Proteomes" id="UP001239522">
    <property type="component" value="Chromosome"/>
</dbReference>
<accession>A0ABY9HCN9</accession>
<dbReference type="Pfam" id="PF01590">
    <property type="entry name" value="GAF"/>
    <property type="match status" value="1"/>
</dbReference>
<evidence type="ECO:0000313" key="4">
    <source>
        <dbReference type="Proteomes" id="UP001239522"/>
    </source>
</evidence>
<dbReference type="RefSeq" id="WP_306051082.1">
    <property type="nucleotide sequence ID" value="NZ_CP120997.1"/>
</dbReference>
<feature type="domain" description="GAF" evidence="2">
    <location>
        <begin position="22"/>
        <end position="171"/>
    </location>
</feature>
<reference evidence="3 4" key="1">
    <citation type="submission" date="2023-03" db="EMBL/GenBank/DDBJ databases">
        <title>Isolation and description of six Streptomyces strains from soil environments, able to metabolize different microbial glucans.</title>
        <authorList>
            <person name="Widen T."/>
            <person name="Larsbrink J."/>
        </authorList>
    </citation>
    <scope>NUCLEOTIDE SEQUENCE [LARGE SCALE GENOMIC DNA]</scope>
    <source>
        <strain evidence="3 4">Mut1</strain>
    </source>
</reference>
<sequence length="203" mass="21216">MSQSHGLVPATGAGPATRSGSAEHDLLQSVVETARAIFGAAASSVLLHDRDADELVFQAVAGEGEEALVGSRFPAGRGLAGWVLVSGEPMVADDLKQQGMFARDVARSTGYVPDALMAAPLAHHDRVLGVLEVLDPVEQSRSSLSELDLLALFARQAAAALAVVTERREEETPTAVRTRSLELVTALRDVLLDGLPPQAPHGG</sequence>
<organism evidence="3 4">
    <name type="scientific">Streptomyces castrisilvae</name>
    <dbReference type="NCBI Taxonomy" id="3033811"/>
    <lineage>
        <taxon>Bacteria</taxon>
        <taxon>Bacillati</taxon>
        <taxon>Actinomycetota</taxon>
        <taxon>Actinomycetes</taxon>
        <taxon>Kitasatosporales</taxon>
        <taxon>Streptomycetaceae</taxon>
        <taxon>Streptomyces</taxon>
    </lineage>
</organism>
<evidence type="ECO:0000256" key="1">
    <source>
        <dbReference type="SAM" id="MobiDB-lite"/>
    </source>
</evidence>
<dbReference type="SMART" id="SM00065">
    <property type="entry name" value="GAF"/>
    <property type="match status" value="1"/>
</dbReference>
<evidence type="ECO:0000259" key="2">
    <source>
        <dbReference type="SMART" id="SM00065"/>
    </source>
</evidence>
<dbReference type="InterPro" id="IPR029016">
    <property type="entry name" value="GAF-like_dom_sf"/>
</dbReference>
<dbReference type="Gene3D" id="3.30.450.40">
    <property type="match status" value="1"/>
</dbReference>
<dbReference type="InterPro" id="IPR003018">
    <property type="entry name" value="GAF"/>
</dbReference>
<dbReference type="EMBL" id="CP120997">
    <property type="protein sequence ID" value="WLQ32245.1"/>
    <property type="molecule type" value="Genomic_DNA"/>
</dbReference>
<evidence type="ECO:0000313" key="3">
    <source>
        <dbReference type="EMBL" id="WLQ32245.1"/>
    </source>
</evidence>
<keyword evidence="4" id="KW-1185">Reference proteome</keyword>